<dbReference type="SFLD" id="SFLDG01151">
    <property type="entry name" value="Main.2:_Nu-like"/>
    <property type="match status" value="1"/>
</dbReference>
<dbReference type="EMBL" id="UINC01016220">
    <property type="protein sequence ID" value="SVA67704.1"/>
    <property type="molecule type" value="Genomic_DNA"/>
</dbReference>
<feature type="domain" description="GST C-terminal" evidence="2">
    <location>
        <begin position="90"/>
        <end position="214"/>
    </location>
</feature>
<dbReference type="SUPFAM" id="SSF52833">
    <property type="entry name" value="Thioredoxin-like"/>
    <property type="match status" value="1"/>
</dbReference>
<dbReference type="PANTHER" id="PTHR44051">
    <property type="entry name" value="GLUTATHIONE S-TRANSFERASE-RELATED"/>
    <property type="match status" value="1"/>
</dbReference>
<dbReference type="Gene3D" id="1.20.1050.10">
    <property type="match status" value="1"/>
</dbReference>
<dbReference type="SFLD" id="SFLDG00358">
    <property type="entry name" value="Main_(cytGST)"/>
    <property type="match status" value="1"/>
</dbReference>
<reference evidence="3" key="1">
    <citation type="submission" date="2018-05" db="EMBL/GenBank/DDBJ databases">
        <authorList>
            <person name="Lanie J.A."/>
            <person name="Ng W.-L."/>
            <person name="Kazmierczak K.M."/>
            <person name="Andrzejewski T.M."/>
            <person name="Davidsen T.M."/>
            <person name="Wayne K.J."/>
            <person name="Tettelin H."/>
            <person name="Glass J.I."/>
            <person name="Rusch D."/>
            <person name="Podicherti R."/>
            <person name="Tsui H.-C.T."/>
            <person name="Winkler M.E."/>
        </authorList>
    </citation>
    <scope>NUCLEOTIDE SEQUENCE</scope>
</reference>
<proteinExistence type="predicted"/>
<dbReference type="Pfam" id="PF02798">
    <property type="entry name" value="GST_N"/>
    <property type="match status" value="1"/>
</dbReference>
<dbReference type="InterPro" id="IPR040079">
    <property type="entry name" value="Glutathione_S-Trfase"/>
</dbReference>
<evidence type="ECO:0000259" key="1">
    <source>
        <dbReference type="PROSITE" id="PS50404"/>
    </source>
</evidence>
<dbReference type="Pfam" id="PF13410">
    <property type="entry name" value="GST_C_2"/>
    <property type="match status" value="1"/>
</dbReference>
<dbReference type="InterPro" id="IPR036249">
    <property type="entry name" value="Thioredoxin-like_sf"/>
</dbReference>
<evidence type="ECO:0008006" key="4">
    <source>
        <dbReference type="Google" id="ProtNLM"/>
    </source>
</evidence>
<evidence type="ECO:0000313" key="3">
    <source>
        <dbReference type="EMBL" id="SVA67704.1"/>
    </source>
</evidence>
<name>A0A381XSF4_9ZZZZ</name>
<dbReference type="AlphaFoldDB" id="A0A381XSF4"/>
<dbReference type="InterPro" id="IPR010987">
    <property type="entry name" value="Glutathione-S-Trfase_C-like"/>
</dbReference>
<evidence type="ECO:0000259" key="2">
    <source>
        <dbReference type="PROSITE" id="PS50405"/>
    </source>
</evidence>
<sequence length="215" mass="25001">MIDLYFWPTPNGWKISIALEEMALPYKVIEVNIGRGEQFVPAFERISPSNRMPAIVDHDPLGGGESFALAESGAILLYLAEKTGRFAPVDLKGRYQATQWLFWQTSQLGPMMGQHGHFALYCEDKIPYAIDRYRHNVLRLFDELNRQLADREHICGEYSIVDMACWPWVLTYKSQQIDLGEFPNVRRWYDALKMRPALRRGYDLLKEARSRRGQE</sequence>
<dbReference type="PROSITE" id="PS50404">
    <property type="entry name" value="GST_NTER"/>
    <property type="match status" value="1"/>
</dbReference>
<dbReference type="PROSITE" id="PS50405">
    <property type="entry name" value="GST_CTER"/>
    <property type="match status" value="1"/>
</dbReference>
<dbReference type="SFLD" id="SFLDS00019">
    <property type="entry name" value="Glutathione_Transferase_(cytos"/>
    <property type="match status" value="1"/>
</dbReference>
<dbReference type="PANTHER" id="PTHR44051:SF19">
    <property type="entry name" value="DISULFIDE-BOND OXIDOREDUCTASE YFCG"/>
    <property type="match status" value="1"/>
</dbReference>
<organism evidence="3">
    <name type="scientific">marine metagenome</name>
    <dbReference type="NCBI Taxonomy" id="408172"/>
    <lineage>
        <taxon>unclassified sequences</taxon>
        <taxon>metagenomes</taxon>
        <taxon>ecological metagenomes</taxon>
    </lineage>
</organism>
<dbReference type="InterPro" id="IPR004045">
    <property type="entry name" value="Glutathione_S-Trfase_N"/>
</dbReference>
<dbReference type="CDD" id="cd03048">
    <property type="entry name" value="GST_N_Ure2p_like"/>
    <property type="match status" value="1"/>
</dbReference>
<protein>
    <recommendedName>
        <fullName evidence="4">GST N-terminal domain-containing protein</fullName>
    </recommendedName>
</protein>
<feature type="non-terminal residue" evidence="3">
    <location>
        <position position="215"/>
    </location>
</feature>
<dbReference type="InterPro" id="IPR036282">
    <property type="entry name" value="Glutathione-S-Trfase_C_sf"/>
</dbReference>
<dbReference type="Gene3D" id="3.40.30.10">
    <property type="entry name" value="Glutaredoxin"/>
    <property type="match status" value="1"/>
</dbReference>
<dbReference type="SUPFAM" id="SSF47616">
    <property type="entry name" value="GST C-terminal domain-like"/>
    <property type="match status" value="1"/>
</dbReference>
<gene>
    <name evidence="3" type="ORF">METZ01_LOCUS120558</name>
</gene>
<feature type="domain" description="GST N-terminal" evidence="1">
    <location>
        <begin position="1"/>
        <end position="87"/>
    </location>
</feature>
<accession>A0A381XSF4</accession>